<reference evidence="2 3" key="1">
    <citation type="submission" date="2021-10" db="EMBL/GenBank/DDBJ databases">
        <title>Whole-genome sequencing analysis of Laribacter hongkongensis: virulence gene profiles, carbohydrate-active enzyme prediction, and antimicrobial resistance characterization.</title>
        <authorList>
            <person name="Yuan P."/>
            <person name="Zhan Y."/>
            <person name="Chen D."/>
        </authorList>
    </citation>
    <scope>NUCLEOTIDE SEQUENCE [LARGE SCALE GENOMIC DNA]</scope>
    <source>
        <strain evidence="2 3">W67</strain>
    </source>
</reference>
<dbReference type="Proteomes" id="UP001200247">
    <property type="component" value="Unassembled WGS sequence"/>
</dbReference>
<evidence type="ECO:0000256" key="1">
    <source>
        <dbReference type="SAM" id="Phobius"/>
    </source>
</evidence>
<evidence type="ECO:0000313" key="3">
    <source>
        <dbReference type="Proteomes" id="UP001200247"/>
    </source>
</evidence>
<dbReference type="InterPro" id="IPR024399">
    <property type="entry name" value="DUF2628"/>
</dbReference>
<keyword evidence="1" id="KW-1133">Transmembrane helix</keyword>
<organism evidence="2 3">
    <name type="scientific">Laribacter hongkongensis</name>
    <dbReference type="NCBI Taxonomy" id="168471"/>
    <lineage>
        <taxon>Bacteria</taxon>
        <taxon>Pseudomonadati</taxon>
        <taxon>Pseudomonadota</taxon>
        <taxon>Betaproteobacteria</taxon>
        <taxon>Neisseriales</taxon>
        <taxon>Aquaspirillaceae</taxon>
        <taxon>Laribacter</taxon>
    </lineage>
</organism>
<dbReference type="GeneID" id="75109800"/>
<keyword evidence="1" id="KW-0472">Membrane</keyword>
<evidence type="ECO:0000313" key="2">
    <source>
        <dbReference type="EMBL" id="MCG9024409.1"/>
    </source>
</evidence>
<proteinExistence type="predicted"/>
<feature type="transmembrane region" description="Helical" evidence="1">
    <location>
        <begin position="57"/>
        <end position="80"/>
    </location>
</feature>
<keyword evidence="1" id="KW-0812">Transmembrane</keyword>
<protein>
    <submittedName>
        <fullName evidence="2">DUF2628 domain-containing protein</fullName>
    </submittedName>
</protein>
<dbReference type="RefSeq" id="WP_027824019.1">
    <property type="nucleotide sequence ID" value="NZ_CP022115.1"/>
</dbReference>
<dbReference type="EMBL" id="JAJAXM010000001">
    <property type="protein sequence ID" value="MCG9024409.1"/>
    <property type="molecule type" value="Genomic_DNA"/>
</dbReference>
<gene>
    <name evidence="2" type="ORF">LH440_00540</name>
</gene>
<accession>A0AAP2SIL7</accession>
<feature type="transmembrane region" description="Helical" evidence="1">
    <location>
        <begin position="32"/>
        <end position="50"/>
    </location>
</feature>
<name>A0AAP2SIL7_9NEIS</name>
<dbReference type="AlphaFoldDB" id="A0AAP2SIL7"/>
<dbReference type="Pfam" id="PF10947">
    <property type="entry name" value="DUF2628"/>
    <property type="match status" value="1"/>
</dbReference>
<comment type="caution">
    <text evidence="2">The sequence shown here is derived from an EMBL/GenBank/DDBJ whole genome shotgun (WGS) entry which is preliminary data.</text>
</comment>
<sequence length="120" mass="13648">MSETWQAKFDLFDQAGGTSPRYINQLEWRERVALTYNAPALFLGILYFLWKGMWRKGLGLLGFCLAVGVVIEGVLILAGFDPLRGLKAIAAGSQMLFCMRANACYYRMKRLGDQSWNPFR</sequence>